<evidence type="ECO:0000259" key="8">
    <source>
        <dbReference type="Pfam" id="PF01266"/>
    </source>
</evidence>
<dbReference type="EMBL" id="JAGTUF010000001">
    <property type="protein sequence ID" value="MBR9970771.1"/>
    <property type="molecule type" value="Genomic_DNA"/>
</dbReference>
<name>A0ABS5I928_9PROT</name>
<comment type="caution">
    <text evidence="9">The sequence shown here is derived from an EMBL/GenBank/DDBJ whole genome shotgun (WGS) entry which is preliminary data.</text>
</comment>
<feature type="domain" description="FAD dependent oxidoreductase" evidence="8">
    <location>
        <begin position="2"/>
        <end position="397"/>
    </location>
</feature>
<sequence length="420" mass="45414">MRVLVLGAGVIGATTAWYLAKAGHEVVIIDRQDGAGLETSFANGGQISPCHAEPWANPAVLGKVVSWLGRDDAPLLFRWNRWDPALWAWGLRFLANCTGPRTRLNTERTLRIALYSRACLQELRDTLALDYDQRQQGILHVYRSPREFDNGCAAAALMGRFGLDRQIKDRAQCLSIEPALNAVAPELAGGIFTPGDESGDAHKFTRAMAAQAQILGADFRYGVTATAILRHGDRVIGIASDQGEIRADAVVLALGSWSPLLARPAGLRLPIVPAKGYSITMPAGIGAPSVSITDDEHKMVYSRLGDRLRAAGTAEMTGHDPSLNPKRWRMILDNARALFPQAGDFTQAEPWAGLRPVTPDSVPLIGATPLAGLWLNTGHGTLGWTMACGSARMLADLMSGQQADIDTQGLGLERFRFPFF</sequence>
<dbReference type="SUPFAM" id="SSF51905">
    <property type="entry name" value="FAD/NAD(P)-binding domain"/>
    <property type="match status" value="1"/>
</dbReference>
<dbReference type="SUPFAM" id="SSF54373">
    <property type="entry name" value="FAD-linked reductases, C-terminal domain"/>
    <property type="match status" value="1"/>
</dbReference>
<evidence type="ECO:0000256" key="6">
    <source>
        <dbReference type="ARBA" id="ARBA00047884"/>
    </source>
</evidence>
<keyword evidence="4 7" id="KW-0274">FAD</keyword>
<evidence type="ECO:0000256" key="7">
    <source>
        <dbReference type="HAMAP-Rule" id="MF_01202"/>
    </source>
</evidence>
<dbReference type="InterPro" id="IPR006076">
    <property type="entry name" value="FAD-dep_OxRdtase"/>
</dbReference>
<comment type="function">
    <text evidence="7">Oxidative deamination of D-amino acids.</text>
</comment>
<dbReference type="PANTHER" id="PTHR13847:SF280">
    <property type="entry name" value="D-AMINO ACID DEHYDROGENASE"/>
    <property type="match status" value="1"/>
</dbReference>
<comment type="cofactor">
    <cofactor evidence="1 7">
        <name>FAD</name>
        <dbReference type="ChEBI" id="CHEBI:57692"/>
    </cofactor>
</comment>
<protein>
    <recommendedName>
        <fullName evidence="7">D-amino acid dehydrogenase</fullName>
        <ecNumber evidence="7">1.4.99.-</ecNumber>
    </recommendedName>
</protein>
<evidence type="ECO:0000256" key="1">
    <source>
        <dbReference type="ARBA" id="ARBA00001974"/>
    </source>
</evidence>
<dbReference type="RefSeq" id="WP_211546361.1">
    <property type="nucleotide sequence ID" value="NZ_JAGTUF010000001.1"/>
</dbReference>
<dbReference type="Gene3D" id="3.50.50.60">
    <property type="entry name" value="FAD/NAD(P)-binding domain"/>
    <property type="match status" value="2"/>
</dbReference>
<reference evidence="9 10" key="1">
    <citation type="submission" date="2021-04" db="EMBL/GenBank/DDBJ databases">
        <title>Magnetospirillum sulfuroxidans sp. nov., a facultative chemolithoautotrophic sulfur-oxidizing alphaproteobacterium isolated from freshwater sediment and proposals for Paramagetospirillum gen. nov., and Magnetospirillaceae fam. nov.</title>
        <authorList>
            <person name="Koziaeva V."/>
            <person name="Geelhoed J.S."/>
            <person name="Sorokin D.Y."/>
            <person name="Grouzdev D.S."/>
        </authorList>
    </citation>
    <scope>NUCLEOTIDE SEQUENCE [LARGE SCALE GENOMIC DNA]</scope>
    <source>
        <strain evidence="9 10">J10</strain>
    </source>
</reference>
<dbReference type="Pfam" id="PF01266">
    <property type="entry name" value="DAO"/>
    <property type="match status" value="1"/>
</dbReference>
<evidence type="ECO:0000313" key="9">
    <source>
        <dbReference type="EMBL" id="MBR9970771.1"/>
    </source>
</evidence>
<dbReference type="Gene3D" id="3.30.9.10">
    <property type="entry name" value="D-Amino Acid Oxidase, subunit A, domain 2"/>
    <property type="match status" value="1"/>
</dbReference>
<evidence type="ECO:0000256" key="2">
    <source>
        <dbReference type="ARBA" id="ARBA00009410"/>
    </source>
</evidence>
<proteinExistence type="inferred from homology"/>
<gene>
    <name evidence="7" type="primary">dadA</name>
    <name evidence="9" type="ORF">KEC16_03475</name>
</gene>
<keyword evidence="10" id="KW-1185">Reference proteome</keyword>
<keyword evidence="5 7" id="KW-0560">Oxidoreductase</keyword>
<dbReference type="Proteomes" id="UP000680714">
    <property type="component" value="Unassembled WGS sequence"/>
</dbReference>
<feature type="binding site" evidence="7">
    <location>
        <begin position="3"/>
        <end position="17"/>
    </location>
    <ligand>
        <name>FAD</name>
        <dbReference type="ChEBI" id="CHEBI:57692"/>
    </ligand>
</feature>
<comment type="catalytic activity">
    <reaction evidence="6 7">
        <text>a D-alpha-amino acid + A + H2O = a 2-oxocarboxylate + AH2 + NH4(+)</text>
        <dbReference type="Rhea" id="RHEA:18125"/>
        <dbReference type="ChEBI" id="CHEBI:13193"/>
        <dbReference type="ChEBI" id="CHEBI:15377"/>
        <dbReference type="ChEBI" id="CHEBI:17499"/>
        <dbReference type="ChEBI" id="CHEBI:28938"/>
        <dbReference type="ChEBI" id="CHEBI:35179"/>
        <dbReference type="ChEBI" id="CHEBI:59871"/>
    </reaction>
</comment>
<dbReference type="HAMAP" id="MF_01202">
    <property type="entry name" value="DadA"/>
    <property type="match status" value="1"/>
</dbReference>
<evidence type="ECO:0000256" key="5">
    <source>
        <dbReference type="ARBA" id="ARBA00023002"/>
    </source>
</evidence>
<keyword evidence="3 7" id="KW-0285">Flavoprotein</keyword>
<evidence type="ECO:0000256" key="4">
    <source>
        <dbReference type="ARBA" id="ARBA00022827"/>
    </source>
</evidence>
<dbReference type="NCBIfam" id="NF001933">
    <property type="entry name" value="PRK00711.1"/>
    <property type="match status" value="1"/>
</dbReference>
<evidence type="ECO:0000313" key="10">
    <source>
        <dbReference type="Proteomes" id="UP000680714"/>
    </source>
</evidence>
<accession>A0ABS5I928</accession>
<dbReference type="PANTHER" id="PTHR13847">
    <property type="entry name" value="SARCOSINE DEHYDROGENASE-RELATED"/>
    <property type="match status" value="1"/>
</dbReference>
<dbReference type="InterPro" id="IPR036188">
    <property type="entry name" value="FAD/NAD-bd_sf"/>
</dbReference>
<comment type="similarity">
    <text evidence="2 7">Belongs to the DadA oxidoreductase family.</text>
</comment>
<dbReference type="EC" id="1.4.99.-" evidence="7"/>
<organism evidence="9 10">
    <name type="scientific">Magnetospirillum sulfuroxidans</name>
    <dbReference type="NCBI Taxonomy" id="611300"/>
    <lineage>
        <taxon>Bacteria</taxon>
        <taxon>Pseudomonadati</taxon>
        <taxon>Pseudomonadota</taxon>
        <taxon>Alphaproteobacteria</taxon>
        <taxon>Rhodospirillales</taxon>
        <taxon>Rhodospirillaceae</taxon>
        <taxon>Magnetospirillum</taxon>
    </lineage>
</organism>
<dbReference type="InterPro" id="IPR023080">
    <property type="entry name" value="DadA"/>
</dbReference>
<evidence type="ECO:0000256" key="3">
    <source>
        <dbReference type="ARBA" id="ARBA00022630"/>
    </source>
</evidence>